<gene>
    <name evidence="2" type="ORF">E7681_12150</name>
</gene>
<dbReference type="OrthoDB" id="9786503at2"/>
<name>A0A4S3M7T8_9RHOB</name>
<proteinExistence type="predicted"/>
<comment type="caution">
    <text evidence="2">The sequence shown here is derived from an EMBL/GenBank/DDBJ whole genome shotgun (WGS) entry which is preliminary data.</text>
</comment>
<evidence type="ECO:0000313" key="2">
    <source>
        <dbReference type="EMBL" id="THD73438.1"/>
    </source>
</evidence>
<organism evidence="2 3">
    <name type="scientific">Thalassobius vesicularis</name>
    <dbReference type="NCBI Taxonomy" id="1294297"/>
    <lineage>
        <taxon>Bacteria</taxon>
        <taxon>Pseudomonadati</taxon>
        <taxon>Pseudomonadota</taxon>
        <taxon>Alphaproteobacteria</taxon>
        <taxon>Rhodobacterales</taxon>
        <taxon>Roseobacteraceae</taxon>
        <taxon>Thalassovita</taxon>
    </lineage>
</organism>
<evidence type="ECO:0000313" key="3">
    <source>
        <dbReference type="Proteomes" id="UP000306113"/>
    </source>
</evidence>
<keyword evidence="2" id="KW-0489">Methyltransferase</keyword>
<dbReference type="Proteomes" id="UP000306113">
    <property type="component" value="Unassembled WGS sequence"/>
</dbReference>
<dbReference type="Pfam" id="PF13649">
    <property type="entry name" value="Methyltransf_25"/>
    <property type="match status" value="1"/>
</dbReference>
<keyword evidence="2" id="KW-0808">Transferase</keyword>
<dbReference type="InterPro" id="IPR041698">
    <property type="entry name" value="Methyltransf_25"/>
</dbReference>
<dbReference type="AlphaFoldDB" id="A0A4S3M7T8"/>
<dbReference type="GO" id="GO:0008168">
    <property type="term" value="F:methyltransferase activity"/>
    <property type="evidence" value="ECO:0007669"/>
    <property type="project" value="UniProtKB-KW"/>
</dbReference>
<dbReference type="RefSeq" id="WP_136339568.1">
    <property type="nucleotide sequence ID" value="NZ_SSMD01000005.1"/>
</dbReference>
<feature type="domain" description="Methyltransferase" evidence="1">
    <location>
        <begin position="35"/>
        <end position="126"/>
    </location>
</feature>
<reference evidence="2 3" key="1">
    <citation type="submission" date="2019-04" db="EMBL/GenBank/DDBJ databases">
        <title>Draft genome sequence of Youngimonas vesicularis.</title>
        <authorList>
            <person name="Hameed A."/>
        </authorList>
    </citation>
    <scope>NUCLEOTIDE SEQUENCE [LARGE SCALE GENOMIC DNA]</scope>
    <source>
        <strain evidence="2 3">CC-AMW-E</strain>
    </source>
</reference>
<protein>
    <submittedName>
        <fullName evidence="2">Class I SAM-dependent methyltransferase</fullName>
    </submittedName>
</protein>
<dbReference type="EMBL" id="SSMD01000005">
    <property type="protein sequence ID" value="THD73438.1"/>
    <property type="molecule type" value="Genomic_DNA"/>
</dbReference>
<dbReference type="CDD" id="cd02440">
    <property type="entry name" value="AdoMet_MTases"/>
    <property type="match status" value="1"/>
</dbReference>
<keyword evidence="3" id="KW-1185">Reference proteome</keyword>
<sequence length="197" mass="21819">MWEQRYATDEYVFGTEPARFLSEHANLLIPGATALSVADGEGRNSVFMAQRGMQVTALEFAPSAIRKARALASDRGVSVDIQHADVLRHDWPAQYDLVAGIFIQFVGPHDRKRLFDGMKASVKPGGLMMLHGYTPKQLEHGTGGPPFPENMYTDVILRAAFVGWDILECRAYEREVQEGRGHSGMSALIDFVARKPA</sequence>
<dbReference type="InterPro" id="IPR029063">
    <property type="entry name" value="SAM-dependent_MTases_sf"/>
</dbReference>
<accession>A0A4S3M7T8</accession>
<dbReference type="GO" id="GO:0032259">
    <property type="term" value="P:methylation"/>
    <property type="evidence" value="ECO:0007669"/>
    <property type="project" value="UniProtKB-KW"/>
</dbReference>
<evidence type="ECO:0000259" key="1">
    <source>
        <dbReference type="Pfam" id="PF13649"/>
    </source>
</evidence>
<dbReference type="SUPFAM" id="SSF53335">
    <property type="entry name" value="S-adenosyl-L-methionine-dependent methyltransferases"/>
    <property type="match status" value="1"/>
</dbReference>
<dbReference type="Gene3D" id="3.40.50.150">
    <property type="entry name" value="Vaccinia Virus protein VP39"/>
    <property type="match status" value="1"/>
</dbReference>